<sequence>MTTTRPLLDVQGLTRRFDGVTALDCASLTLADGELLSVIGPNGAGKSTLFNLIAGADRPDAGRVTFDGRDITGTAPERLAALGIARTFQHGRVFGNLSVLDNVLIGAHARLRAARPGWPALGAAAEVWRALVRPASVRREEAALRDEARDIIAGFGERLTPRIDHPAHSLSYANRRRVEIGRALALHPRLLLLDEPTAGMNETETAEMLQLIQSLKARGLTILLIEHKLELVMRVSDRVIVLDNGVKIAEGSPRDVRHDPRVIEAYLGRRHAGGAAAERTVQAAA</sequence>
<dbReference type="GO" id="GO:1903806">
    <property type="term" value="P:L-isoleucine import across plasma membrane"/>
    <property type="evidence" value="ECO:0007669"/>
    <property type="project" value="TreeGrafter"/>
</dbReference>
<evidence type="ECO:0000256" key="2">
    <source>
        <dbReference type="ARBA" id="ARBA00022475"/>
    </source>
</evidence>
<feature type="domain" description="ABC transporter" evidence="6">
    <location>
        <begin position="8"/>
        <end position="269"/>
    </location>
</feature>
<reference evidence="7 8" key="1">
    <citation type="submission" date="2015-11" db="EMBL/GenBank/DDBJ databases">
        <title>Expanding the genomic diversity of Burkholderia species for the development of highly accurate diagnostics.</title>
        <authorList>
            <person name="Sahl J."/>
            <person name="Keim P."/>
            <person name="Wagner D."/>
        </authorList>
    </citation>
    <scope>NUCLEOTIDE SEQUENCE [LARGE SCALE GENOMIC DNA]</scope>
    <source>
        <strain evidence="7 8">MSMB2167WGS</strain>
    </source>
</reference>
<dbReference type="CDD" id="cd03219">
    <property type="entry name" value="ABC_Mj1267_LivG_branched"/>
    <property type="match status" value="1"/>
</dbReference>
<evidence type="ECO:0000256" key="4">
    <source>
        <dbReference type="ARBA" id="ARBA00022741"/>
    </source>
</evidence>
<dbReference type="InterPro" id="IPR051120">
    <property type="entry name" value="ABC_AA/LPS_Transport"/>
</dbReference>
<evidence type="ECO:0000256" key="1">
    <source>
        <dbReference type="ARBA" id="ARBA00022448"/>
    </source>
</evidence>
<evidence type="ECO:0000259" key="6">
    <source>
        <dbReference type="PROSITE" id="PS50893"/>
    </source>
</evidence>
<dbReference type="InterPro" id="IPR032823">
    <property type="entry name" value="BCA_ABC_TP_C"/>
</dbReference>
<dbReference type="GO" id="GO:0005304">
    <property type="term" value="F:L-valine transmembrane transporter activity"/>
    <property type="evidence" value="ECO:0007669"/>
    <property type="project" value="TreeGrafter"/>
</dbReference>
<dbReference type="AlphaFoldDB" id="A0A107ESI7"/>
<dbReference type="EMBL" id="LPIX01000011">
    <property type="protein sequence ID" value="KWE12644.1"/>
    <property type="molecule type" value="Genomic_DNA"/>
</dbReference>
<evidence type="ECO:0000313" key="7">
    <source>
        <dbReference type="EMBL" id="KWE12644.1"/>
    </source>
</evidence>
<dbReference type="InterPro" id="IPR003593">
    <property type="entry name" value="AAA+_ATPase"/>
</dbReference>
<dbReference type="FunFam" id="3.40.50.300:FF:000421">
    <property type="entry name" value="Branched-chain amino acid ABC transporter ATP-binding protein"/>
    <property type="match status" value="1"/>
</dbReference>
<keyword evidence="2" id="KW-1003">Cell membrane</keyword>
<evidence type="ECO:0000256" key="3">
    <source>
        <dbReference type="ARBA" id="ARBA00022519"/>
    </source>
</evidence>
<comment type="caution">
    <text evidence="7">The sequence shown here is derived from an EMBL/GenBank/DDBJ whole genome shotgun (WGS) entry which is preliminary data.</text>
</comment>
<dbReference type="InterPro" id="IPR003439">
    <property type="entry name" value="ABC_transporter-like_ATP-bd"/>
</dbReference>
<keyword evidence="3" id="KW-0472">Membrane</keyword>
<accession>A0A107ESI7</accession>
<gene>
    <name evidence="7" type="ORF">WL73_31060</name>
</gene>
<dbReference type="PROSITE" id="PS50893">
    <property type="entry name" value="ABC_TRANSPORTER_2"/>
    <property type="match status" value="1"/>
</dbReference>
<dbReference type="OrthoDB" id="9781337at2"/>
<evidence type="ECO:0000313" key="8">
    <source>
        <dbReference type="Proteomes" id="UP000062998"/>
    </source>
</evidence>
<dbReference type="SMART" id="SM00382">
    <property type="entry name" value="AAA"/>
    <property type="match status" value="1"/>
</dbReference>
<dbReference type="PANTHER" id="PTHR45772">
    <property type="entry name" value="CONSERVED COMPONENT OF ABC TRANSPORTER FOR NATURAL AMINO ACIDS-RELATED"/>
    <property type="match status" value="1"/>
</dbReference>
<dbReference type="PANTHER" id="PTHR45772:SF7">
    <property type="entry name" value="AMINO ACID ABC TRANSPORTER ATP-BINDING PROTEIN"/>
    <property type="match status" value="1"/>
</dbReference>
<dbReference type="Pfam" id="PF12399">
    <property type="entry name" value="BCA_ABC_TP_C"/>
    <property type="match status" value="1"/>
</dbReference>
<dbReference type="Pfam" id="PF00005">
    <property type="entry name" value="ABC_tran"/>
    <property type="match status" value="1"/>
</dbReference>
<keyword evidence="5 7" id="KW-0067">ATP-binding</keyword>
<dbReference type="Gene3D" id="3.40.50.300">
    <property type="entry name" value="P-loop containing nucleotide triphosphate hydrolases"/>
    <property type="match status" value="1"/>
</dbReference>
<organism evidence="7 8">
    <name type="scientific">Burkholderia ubonensis</name>
    <dbReference type="NCBI Taxonomy" id="101571"/>
    <lineage>
        <taxon>Bacteria</taxon>
        <taxon>Pseudomonadati</taxon>
        <taxon>Pseudomonadota</taxon>
        <taxon>Betaproteobacteria</taxon>
        <taxon>Burkholderiales</taxon>
        <taxon>Burkholderiaceae</taxon>
        <taxon>Burkholderia</taxon>
        <taxon>Burkholderia cepacia complex</taxon>
    </lineage>
</organism>
<name>A0A107ESI7_9BURK</name>
<dbReference type="GO" id="GO:0016887">
    <property type="term" value="F:ATP hydrolysis activity"/>
    <property type="evidence" value="ECO:0007669"/>
    <property type="project" value="InterPro"/>
</dbReference>
<dbReference type="RefSeq" id="WP_060322010.1">
    <property type="nucleotide sequence ID" value="NZ_LPIU01000027.1"/>
</dbReference>
<dbReference type="GO" id="GO:0015808">
    <property type="term" value="P:L-alanine transport"/>
    <property type="evidence" value="ECO:0007669"/>
    <property type="project" value="TreeGrafter"/>
</dbReference>
<keyword evidence="3" id="KW-0997">Cell inner membrane</keyword>
<dbReference type="GO" id="GO:0015188">
    <property type="term" value="F:L-isoleucine transmembrane transporter activity"/>
    <property type="evidence" value="ECO:0007669"/>
    <property type="project" value="TreeGrafter"/>
</dbReference>
<proteinExistence type="predicted"/>
<keyword evidence="4" id="KW-0547">Nucleotide-binding</keyword>
<protein>
    <submittedName>
        <fullName evidence="7">ABC transporter ATP-binding protein</fullName>
    </submittedName>
</protein>
<dbReference type="InterPro" id="IPR027417">
    <property type="entry name" value="P-loop_NTPase"/>
</dbReference>
<dbReference type="GO" id="GO:0005524">
    <property type="term" value="F:ATP binding"/>
    <property type="evidence" value="ECO:0007669"/>
    <property type="project" value="UniProtKB-KW"/>
</dbReference>
<dbReference type="SUPFAM" id="SSF52540">
    <property type="entry name" value="P-loop containing nucleoside triphosphate hydrolases"/>
    <property type="match status" value="1"/>
</dbReference>
<dbReference type="GO" id="GO:0015192">
    <property type="term" value="F:L-phenylalanine transmembrane transporter activity"/>
    <property type="evidence" value="ECO:0007669"/>
    <property type="project" value="TreeGrafter"/>
</dbReference>
<dbReference type="GO" id="GO:0042941">
    <property type="term" value="P:D-alanine transmembrane transport"/>
    <property type="evidence" value="ECO:0007669"/>
    <property type="project" value="TreeGrafter"/>
</dbReference>
<keyword evidence="1" id="KW-0813">Transport</keyword>
<dbReference type="GO" id="GO:1903805">
    <property type="term" value="P:L-valine import across plasma membrane"/>
    <property type="evidence" value="ECO:0007669"/>
    <property type="project" value="TreeGrafter"/>
</dbReference>
<dbReference type="GO" id="GO:0005886">
    <property type="term" value="C:plasma membrane"/>
    <property type="evidence" value="ECO:0007669"/>
    <property type="project" value="TreeGrafter"/>
</dbReference>
<evidence type="ECO:0000256" key="5">
    <source>
        <dbReference type="ARBA" id="ARBA00022840"/>
    </source>
</evidence>
<dbReference type="Proteomes" id="UP000062998">
    <property type="component" value="Unassembled WGS sequence"/>
</dbReference>